<evidence type="ECO:0000313" key="13">
    <source>
        <dbReference type="Proteomes" id="UP000000599"/>
    </source>
</evidence>
<dbReference type="STRING" id="284592.Q6BVI0"/>
<evidence type="ECO:0000256" key="1">
    <source>
        <dbReference type="ARBA" id="ARBA00012513"/>
    </source>
</evidence>
<dbReference type="PROSITE" id="PS50011">
    <property type="entry name" value="PROTEIN_KINASE_DOM"/>
    <property type="match status" value="1"/>
</dbReference>
<name>Q6BVI0_DEBHA</name>
<keyword evidence="4 9" id="KW-0547">Nucleotide-binding</keyword>
<keyword evidence="5" id="KW-0418">Kinase</keyword>
<evidence type="ECO:0000256" key="3">
    <source>
        <dbReference type="ARBA" id="ARBA00022679"/>
    </source>
</evidence>
<dbReference type="RefSeq" id="XP_457789.2">
    <property type="nucleotide sequence ID" value="XM_457789.1"/>
</dbReference>
<gene>
    <name evidence="12" type="ordered locus">DEHA2C02508g</name>
</gene>
<dbReference type="EC" id="2.7.11.1" evidence="1"/>
<dbReference type="SUPFAM" id="SSF56112">
    <property type="entry name" value="Protein kinase-like (PK-like)"/>
    <property type="match status" value="1"/>
</dbReference>
<keyword evidence="2 10" id="KW-0723">Serine/threonine-protein kinase</keyword>
<organism evidence="12 13">
    <name type="scientific">Debaryomyces hansenii (strain ATCC 36239 / CBS 767 / BCRC 21394 / JCM 1990 / NBRC 0083 / IGC 2968)</name>
    <name type="common">Yeast</name>
    <name type="synonym">Torulaspora hansenii</name>
    <dbReference type="NCBI Taxonomy" id="284592"/>
    <lineage>
        <taxon>Eukaryota</taxon>
        <taxon>Fungi</taxon>
        <taxon>Dikarya</taxon>
        <taxon>Ascomycota</taxon>
        <taxon>Saccharomycotina</taxon>
        <taxon>Pichiomycetes</taxon>
        <taxon>Debaryomycetaceae</taxon>
        <taxon>Debaryomyces</taxon>
    </lineage>
</organism>
<evidence type="ECO:0000256" key="9">
    <source>
        <dbReference type="PROSITE-ProRule" id="PRU10141"/>
    </source>
</evidence>
<dbReference type="Proteomes" id="UP000000599">
    <property type="component" value="Chromosome C"/>
</dbReference>
<sequence length="421" mass="48272">MTLSILPLLEFKTPKHARRALKYTGAANPQLSLDGFYLNERLQLKHKIGAGTYGLIYLVEDLMTGQKFAAKMVLTDTPNRVDGSSVEENKKRIKTRLFDYFNSKQRVNTNELSLHYIRNEGLQSPFLREIALHLRVHQHPNVITIHKVISLDNVAIAIIMDYYEQGDLFDNIVENRIFMYPPYYQDKQTLMKNAMLQLIDAIKFCTSQGIYHCDLKPENIMVRYQKSYTRTNKSIIDYNEIQLVLIDFGLAMDSDIICCNARRGSSFYMAPERITNYATSDFIRSRLDLDQYKSIMCDNPSSAKYFPTLAGDIWSLGVLFLNITSAKNPWPSASIERINGNNVFQSYLNDEKVLSSIFAISNNFNCLLVQIFKLNPNDRISLEDLAYEIGRCNFFNSSSVCQLPSPVDSEGDDDDMIQPEI</sequence>
<dbReference type="AlphaFoldDB" id="Q6BVI0"/>
<evidence type="ECO:0000259" key="11">
    <source>
        <dbReference type="PROSITE" id="PS50011"/>
    </source>
</evidence>
<dbReference type="GO" id="GO:0005524">
    <property type="term" value="F:ATP binding"/>
    <property type="evidence" value="ECO:0007669"/>
    <property type="project" value="UniProtKB-UniRule"/>
</dbReference>
<dbReference type="InParanoid" id="Q6BVI0"/>
<dbReference type="KEGG" id="dha:DEHA2C02508g"/>
<dbReference type="Gene3D" id="3.30.200.20">
    <property type="entry name" value="Phosphorylase Kinase, domain 1"/>
    <property type="match status" value="2"/>
</dbReference>
<dbReference type="EMBL" id="CR382135">
    <property type="protein sequence ID" value="CAG85827.2"/>
    <property type="molecule type" value="Genomic_DNA"/>
</dbReference>
<keyword evidence="13" id="KW-1185">Reference proteome</keyword>
<dbReference type="HOGENOM" id="CLU_000288_172_4_1"/>
<dbReference type="OrthoDB" id="541276at2759"/>
<reference evidence="12 13" key="1">
    <citation type="journal article" date="2004" name="Nature">
        <title>Genome evolution in yeasts.</title>
        <authorList>
            <consortium name="Genolevures"/>
            <person name="Dujon B."/>
            <person name="Sherman D."/>
            <person name="Fischer G."/>
            <person name="Durrens P."/>
            <person name="Casaregola S."/>
            <person name="Lafontaine I."/>
            <person name="de Montigny J."/>
            <person name="Marck C."/>
            <person name="Neuveglise C."/>
            <person name="Talla E."/>
            <person name="Goffard N."/>
            <person name="Frangeul L."/>
            <person name="Aigle M."/>
            <person name="Anthouard V."/>
            <person name="Babour A."/>
            <person name="Barbe V."/>
            <person name="Barnay S."/>
            <person name="Blanchin S."/>
            <person name="Beckerich J.M."/>
            <person name="Beyne E."/>
            <person name="Bleykasten C."/>
            <person name="Boisrame A."/>
            <person name="Boyer J."/>
            <person name="Cattolico L."/>
            <person name="Confanioleri F."/>
            <person name="de Daruvar A."/>
            <person name="Despons L."/>
            <person name="Fabre E."/>
            <person name="Fairhead C."/>
            <person name="Ferry-Dumazet H."/>
            <person name="Groppi A."/>
            <person name="Hantraye F."/>
            <person name="Hennequin C."/>
            <person name="Jauniaux N."/>
            <person name="Joyet P."/>
            <person name="Kachouri R."/>
            <person name="Kerrest A."/>
            <person name="Koszul R."/>
            <person name="Lemaire M."/>
            <person name="Lesur I."/>
            <person name="Ma L."/>
            <person name="Muller H."/>
            <person name="Nicaud J.M."/>
            <person name="Nikolski M."/>
            <person name="Oztas S."/>
            <person name="Ozier-Kalogeropoulos O."/>
            <person name="Pellenz S."/>
            <person name="Potier S."/>
            <person name="Richard G.F."/>
            <person name="Straub M.L."/>
            <person name="Suleau A."/>
            <person name="Swennene D."/>
            <person name="Tekaia F."/>
            <person name="Wesolowski-Louvel M."/>
            <person name="Westhof E."/>
            <person name="Wirth B."/>
            <person name="Zeniou-Meyer M."/>
            <person name="Zivanovic I."/>
            <person name="Bolotin-Fukuhara M."/>
            <person name="Thierry A."/>
            <person name="Bouchier C."/>
            <person name="Caudron B."/>
            <person name="Scarpelli C."/>
            <person name="Gaillardin C."/>
            <person name="Weissenbach J."/>
            <person name="Wincker P."/>
            <person name="Souciet J.L."/>
        </authorList>
    </citation>
    <scope>NUCLEOTIDE SEQUENCE [LARGE SCALE GENOMIC DNA]</scope>
    <source>
        <strain evidence="13">ATCC 36239 / CBS 767 / BCRC 21394 / JCM 1990 / NBRC 0083 / IGC 2968</strain>
    </source>
</reference>
<feature type="binding site" evidence="9">
    <location>
        <position position="71"/>
    </location>
    <ligand>
        <name>ATP</name>
        <dbReference type="ChEBI" id="CHEBI:30616"/>
    </ligand>
</feature>
<evidence type="ECO:0000256" key="2">
    <source>
        <dbReference type="ARBA" id="ARBA00022527"/>
    </source>
</evidence>
<dbReference type="GO" id="GO:0007165">
    <property type="term" value="P:signal transduction"/>
    <property type="evidence" value="ECO:0007669"/>
    <property type="project" value="TreeGrafter"/>
</dbReference>
<dbReference type="SMART" id="SM00220">
    <property type="entry name" value="S_TKc"/>
    <property type="match status" value="1"/>
</dbReference>
<evidence type="ECO:0000256" key="5">
    <source>
        <dbReference type="ARBA" id="ARBA00022777"/>
    </source>
</evidence>
<protein>
    <recommendedName>
        <fullName evidence="1">non-specific serine/threonine protein kinase</fullName>
        <ecNumber evidence="1">2.7.11.1</ecNumber>
    </recommendedName>
</protein>
<keyword evidence="3" id="KW-0808">Transferase</keyword>
<proteinExistence type="inferred from homology"/>
<evidence type="ECO:0000256" key="10">
    <source>
        <dbReference type="RuleBase" id="RU000304"/>
    </source>
</evidence>
<evidence type="ECO:0000256" key="8">
    <source>
        <dbReference type="ARBA" id="ARBA00048679"/>
    </source>
</evidence>
<evidence type="ECO:0000313" key="12">
    <source>
        <dbReference type="EMBL" id="CAG85827.2"/>
    </source>
</evidence>
<dbReference type="Gene3D" id="1.10.510.10">
    <property type="entry name" value="Transferase(Phosphotransferase) domain 1"/>
    <property type="match status" value="1"/>
</dbReference>
<dbReference type="PROSITE" id="PS00107">
    <property type="entry name" value="PROTEIN_KINASE_ATP"/>
    <property type="match status" value="1"/>
</dbReference>
<feature type="domain" description="Protein kinase" evidence="11">
    <location>
        <begin position="42"/>
        <end position="395"/>
    </location>
</feature>
<dbReference type="InterPro" id="IPR008271">
    <property type="entry name" value="Ser/Thr_kinase_AS"/>
</dbReference>
<dbReference type="OMA" id="ICCNACR"/>
<comment type="similarity">
    <text evidence="10">Belongs to the protein kinase superfamily.</text>
</comment>
<dbReference type="InterPro" id="IPR000719">
    <property type="entry name" value="Prot_kinase_dom"/>
</dbReference>
<dbReference type="eggNOG" id="KOG0583">
    <property type="taxonomic scope" value="Eukaryota"/>
</dbReference>
<dbReference type="PANTHER" id="PTHR43895">
    <property type="entry name" value="CALCIUM/CALMODULIN-DEPENDENT PROTEIN KINASE KINASE-RELATED"/>
    <property type="match status" value="1"/>
</dbReference>
<dbReference type="GO" id="GO:0030447">
    <property type="term" value="P:filamentous growth"/>
    <property type="evidence" value="ECO:0007669"/>
    <property type="project" value="UniProtKB-ARBA"/>
</dbReference>
<evidence type="ECO:0000256" key="7">
    <source>
        <dbReference type="ARBA" id="ARBA00047899"/>
    </source>
</evidence>
<evidence type="ECO:0000256" key="4">
    <source>
        <dbReference type="ARBA" id="ARBA00022741"/>
    </source>
</evidence>
<comment type="catalytic activity">
    <reaction evidence="8">
        <text>L-seryl-[protein] + ATP = O-phospho-L-seryl-[protein] + ADP + H(+)</text>
        <dbReference type="Rhea" id="RHEA:17989"/>
        <dbReference type="Rhea" id="RHEA-COMP:9863"/>
        <dbReference type="Rhea" id="RHEA-COMP:11604"/>
        <dbReference type="ChEBI" id="CHEBI:15378"/>
        <dbReference type="ChEBI" id="CHEBI:29999"/>
        <dbReference type="ChEBI" id="CHEBI:30616"/>
        <dbReference type="ChEBI" id="CHEBI:83421"/>
        <dbReference type="ChEBI" id="CHEBI:456216"/>
        <dbReference type="EC" id="2.7.11.1"/>
    </reaction>
</comment>
<dbReference type="GeneID" id="2900362"/>
<evidence type="ECO:0000256" key="6">
    <source>
        <dbReference type="ARBA" id="ARBA00022840"/>
    </source>
</evidence>
<dbReference type="InterPro" id="IPR011009">
    <property type="entry name" value="Kinase-like_dom_sf"/>
</dbReference>
<dbReference type="FunCoup" id="Q6BVI0">
    <property type="interactions" value="295"/>
</dbReference>
<dbReference type="VEuPathDB" id="FungiDB:DEHA2C02508g"/>
<dbReference type="InterPro" id="IPR017441">
    <property type="entry name" value="Protein_kinase_ATP_BS"/>
</dbReference>
<dbReference type="PROSITE" id="PS00108">
    <property type="entry name" value="PROTEIN_KINASE_ST"/>
    <property type="match status" value="1"/>
</dbReference>
<dbReference type="PANTHER" id="PTHR43895:SF32">
    <property type="entry name" value="SERINE_THREONINE-PROTEIN KINASE CHK1"/>
    <property type="match status" value="1"/>
</dbReference>
<dbReference type="Pfam" id="PF00069">
    <property type="entry name" value="Pkinase"/>
    <property type="match status" value="1"/>
</dbReference>
<keyword evidence="6 9" id="KW-0067">ATP-binding</keyword>
<comment type="catalytic activity">
    <reaction evidence="7">
        <text>L-threonyl-[protein] + ATP = O-phospho-L-threonyl-[protein] + ADP + H(+)</text>
        <dbReference type="Rhea" id="RHEA:46608"/>
        <dbReference type="Rhea" id="RHEA-COMP:11060"/>
        <dbReference type="Rhea" id="RHEA-COMP:11605"/>
        <dbReference type="ChEBI" id="CHEBI:15378"/>
        <dbReference type="ChEBI" id="CHEBI:30013"/>
        <dbReference type="ChEBI" id="CHEBI:30616"/>
        <dbReference type="ChEBI" id="CHEBI:61977"/>
        <dbReference type="ChEBI" id="CHEBI:456216"/>
        <dbReference type="EC" id="2.7.11.1"/>
    </reaction>
</comment>
<accession>Q6BVI0</accession>
<dbReference type="GO" id="GO:0004674">
    <property type="term" value="F:protein serine/threonine kinase activity"/>
    <property type="evidence" value="ECO:0007669"/>
    <property type="project" value="UniProtKB-KW"/>
</dbReference>